<sequence length="231" mass="25919">MDARAHACARGQVVASAYYLKRNACFHHKPPIPIVAAKSTADETDTTNPTDETPLRCRDPTSALAVLTTRDLFVTIATYQNGVFPVLRPMFTLGHWTATFLPHEFVAMHLGPHGRTREALLRCILEDRLDLIRLVLRCYPHYSATDYRFNELVDAAFALDRLDIARFLMAEKPGSRCTARALDLAAGNGHMHIVQYLHEHEACQGTAYGMEKAKAKNYKHIVAYLADLVLK</sequence>
<evidence type="ECO:0000313" key="1">
    <source>
        <dbReference type="EMBL" id="KAF0700570.1"/>
    </source>
</evidence>
<organism evidence="2 3">
    <name type="scientific">Aphanomyces stellatus</name>
    <dbReference type="NCBI Taxonomy" id="120398"/>
    <lineage>
        <taxon>Eukaryota</taxon>
        <taxon>Sar</taxon>
        <taxon>Stramenopiles</taxon>
        <taxon>Oomycota</taxon>
        <taxon>Saprolegniomycetes</taxon>
        <taxon>Saprolegniales</taxon>
        <taxon>Verrucalvaceae</taxon>
        <taxon>Aphanomyces</taxon>
    </lineage>
</organism>
<dbReference type="EMBL" id="VJMH01005117">
    <property type="protein sequence ID" value="KAF0700570.1"/>
    <property type="molecule type" value="Genomic_DNA"/>
</dbReference>
<proteinExistence type="predicted"/>
<dbReference type="InterPro" id="IPR036770">
    <property type="entry name" value="Ankyrin_rpt-contain_sf"/>
</dbReference>
<dbReference type="AlphaFoldDB" id="A0A485KLF3"/>
<reference evidence="2 3" key="1">
    <citation type="submission" date="2019-03" db="EMBL/GenBank/DDBJ databases">
        <authorList>
            <person name="Gaulin E."/>
            <person name="Dumas B."/>
        </authorList>
    </citation>
    <scope>NUCLEOTIDE SEQUENCE [LARGE SCALE GENOMIC DNA]</scope>
    <source>
        <strain evidence="2">CBS 568.67</strain>
    </source>
</reference>
<evidence type="ECO:0000313" key="2">
    <source>
        <dbReference type="EMBL" id="VFT85790.1"/>
    </source>
</evidence>
<dbReference type="EMBL" id="CAADRA010005138">
    <property type="protein sequence ID" value="VFT85790.1"/>
    <property type="molecule type" value="Genomic_DNA"/>
</dbReference>
<dbReference type="OrthoDB" id="77416at2759"/>
<evidence type="ECO:0000313" key="3">
    <source>
        <dbReference type="Proteomes" id="UP000332933"/>
    </source>
</evidence>
<dbReference type="Proteomes" id="UP000332933">
    <property type="component" value="Unassembled WGS sequence"/>
</dbReference>
<name>A0A485KLF3_9STRA</name>
<accession>A0A485KLF3</accession>
<dbReference type="PANTHER" id="PTHR46586">
    <property type="entry name" value="ANKYRIN REPEAT-CONTAINING PROTEIN"/>
    <property type="match status" value="1"/>
</dbReference>
<dbReference type="InterPro" id="IPR052050">
    <property type="entry name" value="SecEffector_AnkRepeat"/>
</dbReference>
<dbReference type="PANTHER" id="PTHR46586:SF3">
    <property type="entry name" value="ANKYRIN REPEAT-CONTAINING PROTEIN"/>
    <property type="match status" value="1"/>
</dbReference>
<dbReference type="Gene3D" id="1.25.40.20">
    <property type="entry name" value="Ankyrin repeat-containing domain"/>
    <property type="match status" value="1"/>
</dbReference>
<gene>
    <name evidence="2" type="primary">Aste57867_8906</name>
    <name evidence="1" type="ORF">As57867_008871</name>
    <name evidence="2" type="ORF">ASTE57867_8906</name>
</gene>
<reference evidence="1" key="2">
    <citation type="submission" date="2019-06" db="EMBL/GenBank/DDBJ databases">
        <title>Genomics analysis of Aphanomyces spp. identifies a new class of oomycete effector associated with host adaptation.</title>
        <authorList>
            <person name="Gaulin E."/>
        </authorList>
    </citation>
    <scope>NUCLEOTIDE SEQUENCE</scope>
    <source>
        <strain evidence="1">CBS 578.67</strain>
    </source>
</reference>
<dbReference type="SUPFAM" id="SSF48403">
    <property type="entry name" value="Ankyrin repeat"/>
    <property type="match status" value="1"/>
</dbReference>
<keyword evidence="3" id="KW-1185">Reference proteome</keyword>
<protein>
    <submittedName>
        <fullName evidence="2">Aste57867_8906 protein</fullName>
    </submittedName>
</protein>